<protein>
    <submittedName>
        <fullName evidence="5">2-hydroxyacylsphingosine 1-beta-galactosyltransferase</fullName>
    </submittedName>
</protein>
<dbReference type="CDD" id="cd03784">
    <property type="entry name" value="GT1_Gtf-like"/>
    <property type="match status" value="1"/>
</dbReference>
<dbReference type="PANTHER" id="PTHR48043:SF159">
    <property type="entry name" value="EG:EG0003.4 PROTEIN-RELATED"/>
    <property type="match status" value="1"/>
</dbReference>
<dbReference type="FunFam" id="3.40.50.2000:FF:000021">
    <property type="entry name" value="UDP-glucuronosyltransferase"/>
    <property type="match status" value="1"/>
</dbReference>
<evidence type="ECO:0000256" key="1">
    <source>
        <dbReference type="ARBA" id="ARBA00009995"/>
    </source>
</evidence>
<keyword evidence="3 5" id="KW-0808">Transferase</keyword>
<dbReference type="SUPFAM" id="SSF53756">
    <property type="entry name" value="UDP-Glycosyltransferase/glycogen phosphorylase"/>
    <property type="match status" value="1"/>
</dbReference>
<evidence type="ECO:0000313" key="5">
    <source>
        <dbReference type="EMBL" id="CAG6616732.1"/>
    </source>
</evidence>
<dbReference type="InterPro" id="IPR002213">
    <property type="entry name" value="UDP_glucos_trans"/>
</dbReference>
<reference evidence="5" key="1">
    <citation type="submission" date="2021-05" db="EMBL/GenBank/DDBJ databases">
        <authorList>
            <person name="Alioto T."/>
            <person name="Alioto T."/>
            <person name="Gomez Garrido J."/>
        </authorList>
    </citation>
    <scope>NUCLEOTIDE SEQUENCE</scope>
</reference>
<comment type="similarity">
    <text evidence="1">Belongs to the UDP-glycosyltransferase family.</text>
</comment>
<dbReference type="Pfam" id="PF00201">
    <property type="entry name" value="UDPGT"/>
    <property type="match status" value="1"/>
</dbReference>
<keyword evidence="4" id="KW-0472">Membrane</keyword>
<feature type="transmembrane region" description="Helical" evidence="4">
    <location>
        <begin position="485"/>
        <end position="509"/>
    </location>
</feature>
<dbReference type="InterPro" id="IPR050271">
    <property type="entry name" value="UDP-glycosyltransferase"/>
</dbReference>
<dbReference type="AlphaFoldDB" id="A0A8D8PVG3"/>
<evidence type="ECO:0000256" key="3">
    <source>
        <dbReference type="ARBA" id="ARBA00022679"/>
    </source>
</evidence>
<organism evidence="5">
    <name type="scientific">Cacopsylla melanoneura</name>
    <dbReference type="NCBI Taxonomy" id="428564"/>
    <lineage>
        <taxon>Eukaryota</taxon>
        <taxon>Metazoa</taxon>
        <taxon>Ecdysozoa</taxon>
        <taxon>Arthropoda</taxon>
        <taxon>Hexapoda</taxon>
        <taxon>Insecta</taxon>
        <taxon>Pterygota</taxon>
        <taxon>Neoptera</taxon>
        <taxon>Paraneoptera</taxon>
        <taxon>Hemiptera</taxon>
        <taxon>Sternorrhyncha</taxon>
        <taxon>Psylloidea</taxon>
        <taxon>Psyllidae</taxon>
        <taxon>Psyllinae</taxon>
        <taxon>Cacopsylla</taxon>
    </lineage>
</organism>
<evidence type="ECO:0000256" key="4">
    <source>
        <dbReference type="SAM" id="Phobius"/>
    </source>
</evidence>
<evidence type="ECO:0000256" key="2">
    <source>
        <dbReference type="ARBA" id="ARBA00022676"/>
    </source>
</evidence>
<sequence length="526" mass="59451">MRTDNSVISVIYNSGSGNMFCPALLFLCVLCSVANSYNILAFFPLALDSHIKPFQPLLYELARRGHNVTELSSFPPPEGLDNYKFIPVPHLFIPANTLQWRNRSHPVLISMYQSLCLLEIEKVLKLPEVQTFIQTDQSHFDAIIIEGTFCSESFITLGHKYGAPVINFQPLGYWPTNYFLFGNLLSPASIADYRIPIGTQMDFLARLDSLWFTVADFFLTFTSYYPKQELLMDKYFKYKGSNTRHSMKEMLRNISMTFVEHDIAIGVPQPLPPNIVFTGGMHIKSAKPLPPDLDKYISEAPDGVIFFSFGTNVKFANMPPYVLKAFLDAFGKIKQKILWKTDVDVEVPPNVLVRKWFPQTDILGHKNCRLFITHGGIHSAMEAGYHGVPVVMMPGFSDQFQNVLLMQEKGLGKVIGMDSVNADIIVEAVEEVLGDETYAANAKRISSIMRSSPMSSLEKGVYWTEYVIRHNGAHFLKPASTRLSLVQFLCLDILLVVVFVLVAILFLLVKSVNKLCCRTRRKDKTE</sequence>
<proteinExistence type="inferred from homology"/>
<keyword evidence="4" id="KW-0812">Transmembrane</keyword>
<keyword evidence="2 5" id="KW-0328">Glycosyltransferase</keyword>
<dbReference type="Gene3D" id="3.40.50.2000">
    <property type="entry name" value="Glycogen Phosphorylase B"/>
    <property type="match status" value="2"/>
</dbReference>
<accession>A0A8D8PVG3</accession>
<keyword evidence="4" id="KW-1133">Transmembrane helix</keyword>
<dbReference type="EMBL" id="HBUF01036768">
    <property type="protein sequence ID" value="CAG6616732.1"/>
    <property type="molecule type" value="Transcribed_RNA"/>
</dbReference>
<dbReference type="PANTHER" id="PTHR48043">
    <property type="entry name" value="EG:EG0003.4 PROTEIN-RELATED"/>
    <property type="match status" value="1"/>
</dbReference>
<dbReference type="GO" id="GO:0008194">
    <property type="term" value="F:UDP-glycosyltransferase activity"/>
    <property type="evidence" value="ECO:0007669"/>
    <property type="project" value="InterPro"/>
</dbReference>
<name>A0A8D8PVG3_9HEMI</name>